<evidence type="ECO:0000313" key="9">
    <source>
        <dbReference type="Proteomes" id="UP001280121"/>
    </source>
</evidence>
<dbReference type="AlphaFoldDB" id="A0AAD9TRJ4"/>
<dbReference type="EMBL" id="JANJYI010000008">
    <property type="protein sequence ID" value="KAK2640677.1"/>
    <property type="molecule type" value="Genomic_DNA"/>
</dbReference>
<dbReference type="Gene3D" id="3.80.10.10">
    <property type="entry name" value="Ribonuclease Inhibitor"/>
    <property type="match status" value="3"/>
</dbReference>
<keyword evidence="5" id="KW-0175">Coiled coil</keyword>
<dbReference type="InterPro" id="IPR032675">
    <property type="entry name" value="LRR_dom_sf"/>
</dbReference>
<dbReference type="Gene3D" id="3.40.50.300">
    <property type="entry name" value="P-loop containing nucleotide triphosphate hydrolases"/>
    <property type="match status" value="1"/>
</dbReference>
<dbReference type="Pfam" id="PF23247">
    <property type="entry name" value="LRR_RPS2"/>
    <property type="match status" value="1"/>
</dbReference>
<dbReference type="SUPFAM" id="SSF52058">
    <property type="entry name" value="L domain-like"/>
    <property type="match status" value="1"/>
</dbReference>
<proteinExistence type="inferred from homology"/>
<evidence type="ECO:0008006" key="10">
    <source>
        <dbReference type="Google" id="ProtNLM"/>
    </source>
</evidence>
<comment type="similarity">
    <text evidence="1">Belongs to the disease resistance NB-LRR family.</text>
</comment>
<feature type="coiled-coil region" evidence="5">
    <location>
        <begin position="94"/>
        <end position="121"/>
    </location>
</feature>
<dbReference type="PANTHER" id="PTHR33463">
    <property type="entry name" value="NB-ARC DOMAIN-CONTAINING PROTEIN-RELATED"/>
    <property type="match status" value="1"/>
</dbReference>
<dbReference type="InterPro" id="IPR027417">
    <property type="entry name" value="P-loop_NTPase"/>
</dbReference>
<dbReference type="InterPro" id="IPR057135">
    <property type="entry name" value="At4g27190-like_LRR"/>
</dbReference>
<dbReference type="SUPFAM" id="SSF52540">
    <property type="entry name" value="P-loop containing nucleoside triphosphate hydrolases"/>
    <property type="match status" value="1"/>
</dbReference>
<dbReference type="GO" id="GO:0043531">
    <property type="term" value="F:ADP binding"/>
    <property type="evidence" value="ECO:0007669"/>
    <property type="project" value="InterPro"/>
</dbReference>
<feature type="domain" description="Disease resistance protein At4g27190-like leucine-rich repeats" evidence="7">
    <location>
        <begin position="625"/>
        <end position="773"/>
    </location>
</feature>
<evidence type="ECO:0000259" key="7">
    <source>
        <dbReference type="Pfam" id="PF23247"/>
    </source>
</evidence>
<dbReference type="GO" id="GO:0005524">
    <property type="term" value="F:ATP binding"/>
    <property type="evidence" value="ECO:0007669"/>
    <property type="project" value="UniProtKB-KW"/>
</dbReference>
<comment type="caution">
    <text evidence="8">The sequence shown here is derived from an EMBL/GenBank/DDBJ whole genome shotgun (WGS) entry which is preliminary data.</text>
</comment>
<dbReference type="Gene3D" id="1.10.8.430">
    <property type="entry name" value="Helical domain of apoptotic protease-activating factors"/>
    <property type="match status" value="1"/>
</dbReference>
<dbReference type="GO" id="GO:0006952">
    <property type="term" value="P:defense response"/>
    <property type="evidence" value="ECO:0007669"/>
    <property type="project" value="UniProtKB-KW"/>
</dbReference>
<evidence type="ECO:0000256" key="2">
    <source>
        <dbReference type="ARBA" id="ARBA00022741"/>
    </source>
</evidence>
<dbReference type="Proteomes" id="UP001280121">
    <property type="component" value="Unassembled WGS sequence"/>
</dbReference>
<evidence type="ECO:0000313" key="8">
    <source>
        <dbReference type="EMBL" id="KAK2640677.1"/>
    </source>
</evidence>
<protein>
    <recommendedName>
        <fullName evidence="10">NB-ARC domain-containing protein</fullName>
    </recommendedName>
</protein>
<evidence type="ECO:0000256" key="5">
    <source>
        <dbReference type="SAM" id="Coils"/>
    </source>
</evidence>
<reference evidence="8" key="1">
    <citation type="journal article" date="2023" name="Plant J.">
        <title>Genome sequences and population genomics provide insights into the demographic history, inbreeding, and mutation load of two 'living fossil' tree species of Dipteronia.</title>
        <authorList>
            <person name="Feng Y."/>
            <person name="Comes H.P."/>
            <person name="Chen J."/>
            <person name="Zhu S."/>
            <person name="Lu R."/>
            <person name="Zhang X."/>
            <person name="Li P."/>
            <person name="Qiu J."/>
            <person name="Olsen K.M."/>
            <person name="Qiu Y."/>
        </authorList>
    </citation>
    <scope>NUCLEOTIDE SEQUENCE</scope>
    <source>
        <strain evidence="8">KIB01</strain>
    </source>
</reference>
<feature type="domain" description="NB-ARC" evidence="6">
    <location>
        <begin position="53"/>
        <end position="183"/>
    </location>
</feature>
<evidence type="ECO:0000256" key="1">
    <source>
        <dbReference type="ARBA" id="ARBA00008894"/>
    </source>
</evidence>
<dbReference type="PRINTS" id="PR00364">
    <property type="entry name" value="DISEASERSIST"/>
</dbReference>
<evidence type="ECO:0000259" key="6">
    <source>
        <dbReference type="Pfam" id="PF00931"/>
    </source>
</evidence>
<sequence length="839" mass="95676">MVEIALSVAAKAAECLVAPIVRPFSYIWNYKTNFDNLKTETRKLEVKRDAVLHSIEVVDKKLFNVVAFANVAVKPDIKEIQQEIADKSGLTFREESVSGRARRLQERLEQEEKVLLVLDNIWERLNLEEVGIPFGKDHKGCKLLLTARSLDVLPNKMDSQCNFKVDFLDKGEAWCLFEKKAGACNRLQALAKNVAEACGGLPIAITSVAVALKAKEEFEWKDALRKLTSPSTSNFEGVAAETYSSIEISYNQLKEDELKSTFLLCCIMDYTLLEDLLSYGMGLGIFQNVEAMEDARNRVSTLVRKLKDSSLLLDINNYRHSVHDVIRDVGRSIASRDGHMFTVTNNCVPRELTDKGILKNCIGISLHNITKLPKEFECPELKFFYIRTTAEDYIRVPDNFFAGMPKLKVLHLARLELNSVPNSIHLLVNLRTLCIDDCKLSDINFIGDIKQLEILRICGSYSPEIKIFSKKMCNLIGLRYLDLKDLYDLRNISPNVLSTLTRLEELYLPTNSRGRESKIEWEVGGVNILDELKYLMHLTALEISIPDANVLPKGRLVSNKLERYGITFGNDVWNSFDGVASSRKVKLSLNNIGSCYDDVQKFLYLLDIEGFSELEYLKVAFPSLEVIKISKLDDLKMIWPTQLCKDSFCNLKSLEVTNCNKLSTIFQSNMLERILRLESLLICDCELVEQIFDLQGVGFEESHPARETILRELNIVDLPKLKHIWNKDPHKMFSFQKLNSVKIHHCMSLKYLFPVSIAESLWELEQLCVDNCGVEQIVGDDQREAKVAATFVFPHITSLELKYLPQLKTFYRGLHISQWQNLKRLVMCGCDKVELFASE</sequence>
<organism evidence="8 9">
    <name type="scientific">Dipteronia dyeriana</name>
    <dbReference type="NCBI Taxonomy" id="168575"/>
    <lineage>
        <taxon>Eukaryota</taxon>
        <taxon>Viridiplantae</taxon>
        <taxon>Streptophyta</taxon>
        <taxon>Embryophyta</taxon>
        <taxon>Tracheophyta</taxon>
        <taxon>Spermatophyta</taxon>
        <taxon>Magnoliopsida</taxon>
        <taxon>eudicotyledons</taxon>
        <taxon>Gunneridae</taxon>
        <taxon>Pentapetalae</taxon>
        <taxon>rosids</taxon>
        <taxon>malvids</taxon>
        <taxon>Sapindales</taxon>
        <taxon>Sapindaceae</taxon>
        <taxon>Hippocastanoideae</taxon>
        <taxon>Acereae</taxon>
        <taxon>Dipteronia</taxon>
    </lineage>
</organism>
<keyword evidence="2" id="KW-0547">Nucleotide-binding</keyword>
<name>A0AAD9TRJ4_9ROSI</name>
<evidence type="ECO:0000256" key="4">
    <source>
        <dbReference type="ARBA" id="ARBA00022840"/>
    </source>
</evidence>
<dbReference type="Pfam" id="PF00931">
    <property type="entry name" value="NB-ARC"/>
    <property type="match status" value="1"/>
</dbReference>
<keyword evidence="4" id="KW-0067">ATP-binding</keyword>
<dbReference type="PANTHER" id="PTHR33463:SF198">
    <property type="entry name" value="RPP4C3"/>
    <property type="match status" value="1"/>
</dbReference>
<accession>A0AAD9TRJ4</accession>
<keyword evidence="3" id="KW-0611">Plant defense</keyword>
<dbReference type="InterPro" id="IPR002182">
    <property type="entry name" value="NB-ARC"/>
</dbReference>
<keyword evidence="9" id="KW-1185">Reference proteome</keyword>
<evidence type="ECO:0000256" key="3">
    <source>
        <dbReference type="ARBA" id="ARBA00022821"/>
    </source>
</evidence>
<dbReference type="InterPro" id="IPR050905">
    <property type="entry name" value="Plant_NBS-LRR"/>
</dbReference>
<dbReference type="InterPro" id="IPR042197">
    <property type="entry name" value="Apaf_helical"/>
</dbReference>
<gene>
    <name evidence="8" type="ORF">Ddye_028472</name>
</gene>